<reference evidence="2 3" key="1">
    <citation type="submission" date="2024-05" db="EMBL/GenBank/DDBJ databases">
        <title>Haplotype-resolved chromosome-level genome assembly of Huyou (Citrus changshanensis).</title>
        <authorList>
            <person name="Miao C."/>
            <person name="Chen W."/>
            <person name="Wu Y."/>
            <person name="Wang L."/>
            <person name="Zhao S."/>
            <person name="Grierson D."/>
            <person name="Xu C."/>
            <person name="Chen K."/>
        </authorList>
    </citation>
    <scope>NUCLEOTIDE SEQUENCE [LARGE SCALE GENOMIC DNA]</scope>
    <source>
        <strain evidence="2">01-14</strain>
        <tissue evidence="2">Leaf</tissue>
    </source>
</reference>
<keyword evidence="3" id="KW-1185">Reference proteome</keyword>
<sequence length="56" mass="6659">MRPLQLTRRRKKHVLDDVAITDWPEVVKHPDSPTSKRRGRKRQCCQWDPLPGKINN</sequence>
<protein>
    <submittedName>
        <fullName evidence="2">Uncharacterized protein</fullName>
    </submittedName>
</protein>
<evidence type="ECO:0000256" key="1">
    <source>
        <dbReference type="SAM" id="MobiDB-lite"/>
    </source>
</evidence>
<evidence type="ECO:0000313" key="3">
    <source>
        <dbReference type="Proteomes" id="UP001428341"/>
    </source>
</evidence>
<feature type="region of interest" description="Disordered" evidence="1">
    <location>
        <begin position="27"/>
        <end position="56"/>
    </location>
</feature>
<dbReference type="EMBL" id="JBCGBO010000005">
    <property type="protein sequence ID" value="KAK9200962.1"/>
    <property type="molecule type" value="Genomic_DNA"/>
</dbReference>
<dbReference type="Proteomes" id="UP001428341">
    <property type="component" value="Unassembled WGS sequence"/>
</dbReference>
<organism evidence="2 3">
    <name type="scientific">Citrus x changshan-huyou</name>
    <dbReference type="NCBI Taxonomy" id="2935761"/>
    <lineage>
        <taxon>Eukaryota</taxon>
        <taxon>Viridiplantae</taxon>
        <taxon>Streptophyta</taxon>
        <taxon>Embryophyta</taxon>
        <taxon>Tracheophyta</taxon>
        <taxon>Spermatophyta</taxon>
        <taxon>Magnoliopsida</taxon>
        <taxon>eudicotyledons</taxon>
        <taxon>Gunneridae</taxon>
        <taxon>Pentapetalae</taxon>
        <taxon>rosids</taxon>
        <taxon>malvids</taxon>
        <taxon>Sapindales</taxon>
        <taxon>Rutaceae</taxon>
        <taxon>Aurantioideae</taxon>
        <taxon>Citrus</taxon>
    </lineage>
</organism>
<name>A0AAP0QRR4_9ROSI</name>
<comment type="caution">
    <text evidence="2">The sequence shown here is derived from an EMBL/GenBank/DDBJ whole genome shotgun (WGS) entry which is preliminary data.</text>
</comment>
<proteinExistence type="predicted"/>
<accession>A0AAP0QRR4</accession>
<evidence type="ECO:0000313" key="2">
    <source>
        <dbReference type="EMBL" id="KAK9200962.1"/>
    </source>
</evidence>
<gene>
    <name evidence="2" type="ORF">WN944_016163</name>
</gene>
<dbReference type="AlphaFoldDB" id="A0AAP0QRR4"/>